<evidence type="ECO:0000313" key="2">
    <source>
        <dbReference type="Proteomes" id="UP001162483"/>
    </source>
</evidence>
<dbReference type="Proteomes" id="UP001162483">
    <property type="component" value="Unassembled WGS sequence"/>
</dbReference>
<feature type="non-terminal residue" evidence="1">
    <location>
        <position position="82"/>
    </location>
</feature>
<dbReference type="EMBL" id="CATNWA010019491">
    <property type="protein sequence ID" value="CAI9613498.1"/>
    <property type="molecule type" value="Genomic_DNA"/>
</dbReference>
<keyword evidence="2" id="KW-1185">Reference proteome</keyword>
<gene>
    <name evidence="1" type="ORF">SPARVUS_LOCUS14902935</name>
</gene>
<dbReference type="PANTHER" id="PTHR22605:SF16">
    <property type="entry name" value="E3 UBIQUITIN-PROTEIN LIGASE RNF213"/>
    <property type="match status" value="1"/>
</dbReference>
<comment type="caution">
    <text evidence="1">The sequence shown here is derived from an EMBL/GenBank/DDBJ whole genome shotgun (WGS) entry which is preliminary data.</text>
</comment>
<reference evidence="1" key="1">
    <citation type="submission" date="2023-05" db="EMBL/GenBank/DDBJ databases">
        <authorList>
            <person name="Stuckert A."/>
        </authorList>
    </citation>
    <scope>NUCLEOTIDE SEQUENCE</scope>
</reference>
<evidence type="ECO:0000313" key="1">
    <source>
        <dbReference type="EMBL" id="CAI9613498.1"/>
    </source>
</evidence>
<protein>
    <submittedName>
        <fullName evidence="1">Uncharacterized protein</fullName>
    </submittedName>
</protein>
<organism evidence="1 2">
    <name type="scientific">Staurois parvus</name>
    <dbReference type="NCBI Taxonomy" id="386267"/>
    <lineage>
        <taxon>Eukaryota</taxon>
        <taxon>Metazoa</taxon>
        <taxon>Chordata</taxon>
        <taxon>Craniata</taxon>
        <taxon>Vertebrata</taxon>
        <taxon>Euteleostomi</taxon>
        <taxon>Amphibia</taxon>
        <taxon>Batrachia</taxon>
        <taxon>Anura</taxon>
        <taxon>Neobatrachia</taxon>
        <taxon>Ranoidea</taxon>
        <taxon>Ranidae</taxon>
        <taxon>Staurois</taxon>
    </lineage>
</organism>
<dbReference type="PANTHER" id="PTHR22605">
    <property type="entry name" value="RZ-TYPE DOMAIN-CONTAINING PROTEIN"/>
    <property type="match status" value="1"/>
</dbReference>
<sequence>MDIEEFHSDCFQRPYQYLIRFDQGQNLDAFVYLEGLTEEDPAKCLQILLLYCGIVDPSWSELRNFAWFLNLQLRDCEASVFC</sequence>
<dbReference type="InterPro" id="IPR031248">
    <property type="entry name" value="RNF213"/>
</dbReference>
<proteinExistence type="predicted"/>
<name>A0ABN9GVL8_9NEOB</name>
<accession>A0ABN9GVL8</accession>